<organism evidence="9 10">
    <name type="scientific">Candidatus Moanibacter tarae</name>
    <dbReference type="NCBI Taxonomy" id="2200854"/>
    <lineage>
        <taxon>Bacteria</taxon>
        <taxon>Pseudomonadati</taxon>
        <taxon>Verrucomicrobiota</taxon>
        <taxon>Opitutia</taxon>
        <taxon>Puniceicoccales</taxon>
        <taxon>Puniceicoccales incertae sedis</taxon>
        <taxon>Candidatus Moanibacter</taxon>
    </lineage>
</organism>
<dbReference type="Proteomes" id="UP000247465">
    <property type="component" value="Chromosome"/>
</dbReference>
<proteinExistence type="inferred from homology"/>
<comment type="similarity">
    <text evidence="2">Belongs to the metallo-dependent hydrolases superfamily. Adenosine and AMP deaminases family.</text>
</comment>
<dbReference type="GO" id="GO:0046103">
    <property type="term" value="P:inosine biosynthetic process"/>
    <property type="evidence" value="ECO:0007669"/>
    <property type="project" value="TreeGrafter"/>
</dbReference>
<dbReference type="GO" id="GO:0005829">
    <property type="term" value="C:cytosol"/>
    <property type="evidence" value="ECO:0007669"/>
    <property type="project" value="TreeGrafter"/>
</dbReference>
<dbReference type="PANTHER" id="PTHR11409">
    <property type="entry name" value="ADENOSINE DEAMINASE"/>
    <property type="match status" value="1"/>
</dbReference>
<dbReference type="GO" id="GO:0043103">
    <property type="term" value="P:hypoxanthine salvage"/>
    <property type="evidence" value="ECO:0007669"/>
    <property type="project" value="TreeGrafter"/>
</dbReference>
<keyword evidence="5 9" id="KW-0378">Hydrolase</keyword>
<evidence type="ECO:0000313" key="10">
    <source>
        <dbReference type="Proteomes" id="UP000247465"/>
    </source>
</evidence>
<dbReference type="InterPro" id="IPR006330">
    <property type="entry name" value="Ado/ade_deaminase"/>
</dbReference>
<dbReference type="InterPro" id="IPR001365">
    <property type="entry name" value="A_deaminase_dom"/>
</dbReference>
<dbReference type="Pfam" id="PF00962">
    <property type="entry name" value="A_deaminase"/>
    <property type="match status" value="1"/>
</dbReference>
<reference evidence="9 10" key="1">
    <citation type="submission" date="2018-06" db="EMBL/GenBank/DDBJ databases">
        <title>Draft Genome Sequence of a Novel Marine Bacterium Related to the Verrucomicrobia.</title>
        <authorList>
            <person name="Vosseberg J."/>
            <person name="Martijn J."/>
            <person name="Ettema T.J.G."/>
        </authorList>
    </citation>
    <scope>NUCLEOTIDE SEQUENCE [LARGE SCALE GENOMIC DNA]</scope>
    <source>
        <strain evidence="9">TARA_B100001123</strain>
    </source>
</reference>
<evidence type="ECO:0000256" key="5">
    <source>
        <dbReference type="ARBA" id="ARBA00022801"/>
    </source>
</evidence>
<comment type="cofactor">
    <cofactor evidence="1">
        <name>Zn(2+)</name>
        <dbReference type="ChEBI" id="CHEBI:29105"/>
    </cofactor>
</comment>
<keyword evidence="6" id="KW-0862">Zinc</keyword>
<dbReference type="AlphaFoldDB" id="A0A2Z4ALN4"/>
<evidence type="ECO:0000313" key="9">
    <source>
        <dbReference type="EMBL" id="AWT59900.1"/>
    </source>
</evidence>
<feature type="domain" description="Adenosine deaminase" evidence="8">
    <location>
        <begin position="204"/>
        <end position="474"/>
    </location>
</feature>
<keyword evidence="7" id="KW-1133">Transmembrane helix</keyword>
<dbReference type="GO" id="GO:0004000">
    <property type="term" value="F:adenosine deaminase activity"/>
    <property type="evidence" value="ECO:0007669"/>
    <property type="project" value="TreeGrafter"/>
</dbReference>
<gene>
    <name evidence="9" type="primary">add2</name>
    <name evidence="9" type="ORF">DF168_01097</name>
</gene>
<evidence type="ECO:0000256" key="2">
    <source>
        <dbReference type="ARBA" id="ARBA00006676"/>
    </source>
</evidence>
<evidence type="ECO:0000256" key="3">
    <source>
        <dbReference type="ARBA" id="ARBA00012784"/>
    </source>
</evidence>
<dbReference type="Gene3D" id="3.20.20.140">
    <property type="entry name" value="Metal-dependent hydrolases"/>
    <property type="match status" value="1"/>
</dbReference>
<evidence type="ECO:0000259" key="8">
    <source>
        <dbReference type="Pfam" id="PF00962"/>
    </source>
</evidence>
<keyword evidence="7" id="KW-0472">Membrane</keyword>
<accession>A0A2Z4ALN4</accession>
<evidence type="ECO:0000256" key="7">
    <source>
        <dbReference type="SAM" id="Phobius"/>
    </source>
</evidence>
<feature type="transmembrane region" description="Helical" evidence="7">
    <location>
        <begin position="21"/>
        <end position="39"/>
    </location>
</feature>
<dbReference type="PANTHER" id="PTHR11409:SF43">
    <property type="entry name" value="ADENOSINE DEAMINASE"/>
    <property type="match status" value="1"/>
</dbReference>
<evidence type="ECO:0000256" key="6">
    <source>
        <dbReference type="ARBA" id="ARBA00022833"/>
    </source>
</evidence>
<dbReference type="KEGG" id="mtar:DF168_01097"/>
<dbReference type="EMBL" id="CP029803">
    <property type="protein sequence ID" value="AWT59900.1"/>
    <property type="molecule type" value="Genomic_DNA"/>
</dbReference>
<keyword evidence="4" id="KW-0479">Metal-binding</keyword>
<dbReference type="InterPro" id="IPR032466">
    <property type="entry name" value="Metal_Hydrolase"/>
</dbReference>
<sequence length="517" mass="60422">MFEKNYFKRRNVGVSRTQYCFFPKWLWIYLLSGYLGLIWEVTAVHQSHFHGPTESIEIGWFEDVFDRIKREASPEELYRFLYSVPKGGDLHHHHAGSIFTEDWYRVATDPELNGGIRYFSRYRINNCGEGGDSNWGRNGYDRSLYWVNINEWTWETLSQCHQGEFKPIDKLTTRERKDWEASLILDRPGEGRNEFFENHWSRINDLFRNPYLMAELLVVNMKRFGAEGLIYLEPQVAWKGFHNREGEPLSSSKVNEIYKERIGRLDARETGVTMRFLVTILRFGETAPQQIIPAFEFISRNNDLWRGINMAGREDNQKGYPARFTKAFDDALRRFSGIGISIHAGEQDEPSSHIFDTLRLGATRIGHGINLIHDAQTMQLMRFGKFMLEINLVSNHMLEYVQHSREHPFPIYLRHGIPCALSTDDRGMFDSNMTDEYYTAVSNFDLTWKELVGLGQNSLKFSFAEPGVVMDLLERYARNLAEFESRFLVEDWRNVLTGVHPEGTGYSRRHLGLNLDF</sequence>
<dbReference type="GO" id="GO:0046872">
    <property type="term" value="F:metal ion binding"/>
    <property type="evidence" value="ECO:0007669"/>
    <property type="project" value="UniProtKB-KW"/>
</dbReference>
<dbReference type="GO" id="GO:0006154">
    <property type="term" value="P:adenosine catabolic process"/>
    <property type="evidence" value="ECO:0007669"/>
    <property type="project" value="TreeGrafter"/>
</dbReference>
<dbReference type="SUPFAM" id="SSF51556">
    <property type="entry name" value="Metallo-dependent hydrolases"/>
    <property type="match status" value="1"/>
</dbReference>
<evidence type="ECO:0000256" key="4">
    <source>
        <dbReference type="ARBA" id="ARBA00022723"/>
    </source>
</evidence>
<keyword evidence="7" id="KW-0812">Transmembrane</keyword>
<name>A0A2Z4ALN4_9BACT</name>
<protein>
    <recommendedName>
        <fullName evidence="3">adenosine deaminase</fullName>
        <ecNumber evidence="3">3.5.4.4</ecNumber>
    </recommendedName>
</protein>
<evidence type="ECO:0000256" key="1">
    <source>
        <dbReference type="ARBA" id="ARBA00001947"/>
    </source>
</evidence>
<dbReference type="EC" id="3.5.4.4" evidence="3"/>